<accession>A0A6S7B1Q7</accession>
<evidence type="ECO:0000256" key="2">
    <source>
        <dbReference type="ARBA" id="ARBA00022840"/>
    </source>
</evidence>
<dbReference type="Gene3D" id="3.40.50.300">
    <property type="entry name" value="P-loop containing nucleotide triphosphate hydrolases"/>
    <property type="match status" value="1"/>
</dbReference>
<evidence type="ECO:0000313" key="3">
    <source>
        <dbReference type="EMBL" id="CAB3784875.1"/>
    </source>
</evidence>
<dbReference type="PANTHER" id="PTHR12169">
    <property type="entry name" value="ATPASE N2B"/>
    <property type="match status" value="1"/>
</dbReference>
<evidence type="ECO:0000256" key="1">
    <source>
        <dbReference type="ARBA" id="ARBA00022741"/>
    </source>
</evidence>
<keyword evidence="3" id="KW-0132">Cell division</keyword>
<keyword evidence="3" id="KW-0131">Cell cycle</keyword>
<dbReference type="GO" id="GO:0051301">
    <property type="term" value="P:cell division"/>
    <property type="evidence" value="ECO:0007669"/>
    <property type="project" value="UniProtKB-KW"/>
</dbReference>
<dbReference type="InterPro" id="IPR027417">
    <property type="entry name" value="P-loop_NTPase"/>
</dbReference>
<evidence type="ECO:0000313" key="4">
    <source>
        <dbReference type="Proteomes" id="UP000494115"/>
    </source>
</evidence>
<name>A0A6S7B1Q7_9BURK</name>
<organism evidence="3 4">
    <name type="scientific">Pararobbsia alpina</name>
    <dbReference type="NCBI Taxonomy" id="621374"/>
    <lineage>
        <taxon>Bacteria</taxon>
        <taxon>Pseudomonadati</taxon>
        <taxon>Pseudomonadota</taxon>
        <taxon>Betaproteobacteria</taxon>
        <taxon>Burkholderiales</taxon>
        <taxon>Burkholderiaceae</taxon>
        <taxon>Pararobbsia</taxon>
    </lineage>
</organism>
<dbReference type="InterPro" id="IPR005654">
    <property type="entry name" value="ATPase_AFG1-like"/>
</dbReference>
<dbReference type="PANTHER" id="PTHR12169:SF6">
    <property type="entry name" value="AFG1-LIKE ATPASE"/>
    <property type="match status" value="1"/>
</dbReference>
<dbReference type="SUPFAM" id="SSF52540">
    <property type="entry name" value="P-loop containing nucleoside triphosphate hydrolases"/>
    <property type="match status" value="1"/>
</dbReference>
<dbReference type="GO" id="GO:0005524">
    <property type="term" value="F:ATP binding"/>
    <property type="evidence" value="ECO:0007669"/>
    <property type="project" value="UniProtKB-KW"/>
</dbReference>
<dbReference type="NCBIfam" id="NF040713">
    <property type="entry name" value="ZapE"/>
    <property type="match status" value="1"/>
</dbReference>
<dbReference type="AlphaFoldDB" id="A0A6S7B1Q7"/>
<dbReference type="Pfam" id="PF03969">
    <property type="entry name" value="AFG1_ATPase"/>
    <property type="match status" value="1"/>
</dbReference>
<gene>
    <name evidence="3" type="primary">zapE</name>
    <name evidence="3" type="ORF">LMG28138_01895</name>
</gene>
<dbReference type="GO" id="GO:0005737">
    <property type="term" value="C:cytoplasm"/>
    <property type="evidence" value="ECO:0007669"/>
    <property type="project" value="TreeGrafter"/>
</dbReference>
<dbReference type="EMBL" id="CADIKM010000006">
    <property type="protein sequence ID" value="CAB3784875.1"/>
    <property type="molecule type" value="Genomic_DNA"/>
</dbReference>
<reference evidence="3 4" key="1">
    <citation type="submission" date="2020-04" db="EMBL/GenBank/DDBJ databases">
        <authorList>
            <person name="De Canck E."/>
        </authorList>
    </citation>
    <scope>NUCLEOTIDE SEQUENCE [LARGE SCALE GENOMIC DNA]</scope>
    <source>
        <strain evidence="3 4">LMG 28138</strain>
    </source>
</reference>
<protein>
    <submittedName>
        <fullName evidence="3">Cell division protein ZapE</fullName>
    </submittedName>
</protein>
<dbReference type="Proteomes" id="UP000494115">
    <property type="component" value="Unassembled WGS sequence"/>
</dbReference>
<keyword evidence="2" id="KW-0067">ATP-binding</keyword>
<keyword evidence="1" id="KW-0547">Nucleotide-binding</keyword>
<dbReference type="GO" id="GO:0016887">
    <property type="term" value="F:ATP hydrolysis activity"/>
    <property type="evidence" value="ECO:0007669"/>
    <property type="project" value="InterPro"/>
</dbReference>
<proteinExistence type="predicted"/>
<sequence>MRKRHSDKGELRLAFVYSGGPYPMNVTEYYEQELATRGYQSDPAQLAAVARLQRCYDEWVEYKATRSSALRKLILHPDRPKGIYLWGGVGRGKSFLMDSFFACVPVQRKTRLHFHEFMREVHRQLQELKGRADPLDELARRVAKRYRLICFDEFHVSDVADAMILYKLLQGLFENGVQFVMTSNYAPDDLYPDGLHRDRILPAIELLNGRLDVLNVDAGIDYRQQTLAQVQAYLTPLGANADKALRKAFASLAAVPDESPLLHIEQRELRALRKADGVVWFDFATLCGGPRSQNDYLELASRFHAVIVSDVPQMSPRMASEARRFTWLIDVLYDHKVKLLMSAEVPAVDLYPEGKMANEFARTVSRIVEMQSKEYLEAPRRVVNTSLT</sequence>
<keyword evidence="4" id="KW-1185">Reference proteome</keyword>